<evidence type="ECO:0000256" key="1">
    <source>
        <dbReference type="SAM" id="MobiDB-lite"/>
    </source>
</evidence>
<organism evidence="3 4">
    <name type="scientific">Colletotrichum chrysophilum</name>
    <dbReference type="NCBI Taxonomy" id="1836956"/>
    <lineage>
        <taxon>Eukaryota</taxon>
        <taxon>Fungi</taxon>
        <taxon>Dikarya</taxon>
        <taxon>Ascomycota</taxon>
        <taxon>Pezizomycotina</taxon>
        <taxon>Sordariomycetes</taxon>
        <taxon>Hypocreomycetidae</taxon>
        <taxon>Glomerellales</taxon>
        <taxon>Glomerellaceae</taxon>
        <taxon>Colletotrichum</taxon>
        <taxon>Colletotrichum gloeosporioides species complex</taxon>
    </lineage>
</organism>
<dbReference type="InterPro" id="IPR010730">
    <property type="entry name" value="HET"/>
</dbReference>
<protein>
    <recommendedName>
        <fullName evidence="2">Heterokaryon incompatibility domain-containing protein</fullName>
    </recommendedName>
</protein>
<dbReference type="PANTHER" id="PTHR24148">
    <property type="entry name" value="ANKYRIN REPEAT DOMAIN-CONTAINING PROTEIN 39 HOMOLOG-RELATED"/>
    <property type="match status" value="1"/>
</dbReference>
<sequence>MTKFHRRDDSGDGSDVDSHYEGRGASPPMREGKRRRLESHPGSAGPISSRHRPLTLGKIREQGDAPIPNIMRSIQNSKTQRDKAMEFVRNIECLRLIDGESPDEFMFERVHINVFDEPCAPISYTWGPSTCEDEEAGGYIIQGRNSRGEPSEVRDCVLRRAAAFLRYIDVDNLWIDKECIVQHDSEEKETAMHAMDLVYHCADHPFGLLTTTVKDELELRYLALLLQGDTVKTDTRGYKLARGTTIARAWNVIQLLDTITRDKWWTRAWTFQENYRGGGKMCLLMPHSPSLERVKAKVNKDSEDLFGNLNGELVIGSVQFSEEATKLCLAFLAYRSPSHSQKEAAKRILSAAGRYSIILGKRHSMSPTVISDVDQRDTAEPGNRLAIVANCCGYDVRLESNVVDVQRHDAGLSTLVMFILNGEILQNTPDGGPLDVDSCSGLTAVEFLQRHAFRRFNPPTEDYHLTFNKGCRFVDVSLEPDGMHTSGRLWKLRQLEIKFPRPKSERWNDTVALRRLRDRIRKGPKCQDKLADRLNRHLKQTRTPPTNAAADHMACMTTALASAVREGKALRLGYRPNTSKPFSPPMGIFICPDGPDQDGRPEYVFTSFKEKADSGPSAYTNDVDKYVSLQVGVENNETGPPRLFAKTWINGLYFVTEMAEEVVFPLPGVLGQL</sequence>
<comment type="caution">
    <text evidence="3">The sequence shown here is derived from an EMBL/GenBank/DDBJ whole genome shotgun (WGS) entry which is preliminary data.</text>
</comment>
<dbReference type="AlphaFoldDB" id="A0AAD9A321"/>
<dbReference type="PANTHER" id="PTHR24148:SF64">
    <property type="entry name" value="HETEROKARYON INCOMPATIBILITY DOMAIN-CONTAINING PROTEIN"/>
    <property type="match status" value="1"/>
</dbReference>
<feature type="region of interest" description="Disordered" evidence="1">
    <location>
        <begin position="1"/>
        <end position="64"/>
    </location>
</feature>
<name>A0AAD9A321_9PEZI</name>
<evidence type="ECO:0000259" key="2">
    <source>
        <dbReference type="Pfam" id="PF06985"/>
    </source>
</evidence>
<feature type="domain" description="Heterokaryon incompatibility" evidence="2">
    <location>
        <begin position="122"/>
        <end position="273"/>
    </location>
</feature>
<accession>A0AAD9A321</accession>
<reference evidence="3" key="1">
    <citation type="submission" date="2023-01" db="EMBL/GenBank/DDBJ databases">
        <title>Colletotrichum chrysophilum M932 genome sequence.</title>
        <authorList>
            <person name="Baroncelli R."/>
        </authorList>
    </citation>
    <scope>NUCLEOTIDE SEQUENCE</scope>
    <source>
        <strain evidence="3">M932</strain>
    </source>
</reference>
<dbReference type="Pfam" id="PF06985">
    <property type="entry name" value="HET"/>
    <property type="match status" value="1"/>
</dbReference>
<keyword evidence="4" id="KW-1185">Reference proteome</keyword>
<feature type="compositionally biased region" description="Basic and acidic residues" evidence="1">
    <location>
        <begin position="1"/>
        <end position="22"/>
    </location>
</feature>
<dbReference type="EMBL" id="JAQOWY010000577">
    <property type="protein sequence ID" value="KAK1840268.1"/>
    <property type="molecule type" value="Genomic_DNA"/>
</dbReference>
<evidence type="ECO:0000313" key="4">
    <source>
        <dbReference type="Proteomes" id="UP001243330"/>
    </source>
</evidence>
<evidence type="ECO:0000313" key="3">
    <source>
        <dbReference type="EMBL" id="KAK1840268.1"/>
    </source>
</evidence>
<gene>
    <name evidence="3" type="ORF">CCHR01_17119</name>
</gene>
<dbReference type="Proteomes" id="UP001243330">
    <property type="component" value="Unassembled WGS sequence"/>
</dbReference>
<proteinExistence type="predicted"/>
<dbReference type="InterPro" id="IPR052895">
    <property type="entry name" value="HetReg/Transcr_Mod"/>
</dbReference>